<keyword evidence="2" id="KW-0732">Signal</keyword>
<protein>
    <submittedName>
        <fullName evidence="3">Uncharacterized protein</fullName>
    </submittedName>
</protein>
<keyword evidence="4" id="KW-1185">Reference proteome</keyword>
<feature type="signal peptide" evidence="2">
    <location>
        <begin position="1"/>
        <end position="31"/>
    </location>
</feature>
<keyword evidence="1" id="KW-0472">Membrane</keyword>
<keyword evidence="1" id="KW-1133">Transmembrane helix</keyword>
<reference evidence="3" key="2">
    <citation type="submission" date="2021-08" db="EMBL/GenBank/DDBJ databases">
        <authorList>
            <person name="Eriksson T."/>
        </authorList>
    </citation>
    <scope>NUCLEOTIDE SEQUENCE</scope>
    <source>
        <strain evidence="3">Stoneville</strain>
        <tissue evidence="3">Whole head</tissue>
    </source>
</reference>
<gene>
    <name evidence="3" type="ORF">GEV33_013371</name>
</gene>
<proteinExistence type="predicted"/>
<evidence type="ECO:0000313" key="3">
    <source>
        <dbReference type="EMBL" id="KAH0809418.1"/>
    </source>
</evidence>
<sequence length="448" mass="50699">MTHINIRSNLGARLLALIDLILVAIPGPHKGDEWWKWRQGGGGKETTKSDYGDGDDENVLVFDLRRKRTKRKMGKDDLTFQYSPLQSKTPLQSCIVSIVELVQCLQTPVLVLFTFRIVLNVILIDPSTVINQAFEVAARTRLRFVIATKRESAVDTKCPFVFVLFLFILGVVFSFLSTDAYTDAGSLRNLSPELLFPRQKWSVIDWRKKMNDNLTTMKRRGSVDCAEWREGALHFAITISNLNNPRSGCGPGEIYDVSRLCLFPPSPFADFISSSIKWRVSTCRIRDHSFTHVGRVRPLYSHFIRPLLIKHNQSGRVADENGREQFRVKNKTDLLRWSRGFTVVGGSVDRVMARRNDTSHLERAKFPLNLMQNDATKFIPYTRQAYSLSNVECGQCSDGWPPITFSQFFLPTGTVSVLGSSQLFLPPIAADPIGQLITKQFYGSERGS</sequence>
<dbReference type="EMBL" id="JABDTM020028150">
    <property type="protein sequence ID" value="KAH0809418.1"/>
    <property type="molecule type" value="Genomic_DNA"/>
</dbReference>
<evidence type="ECO:0000256" key="2">
    <source>
        <dbReference type="SAM" id="SignalP"/>
    </source>
</evidence>
<reference evidence="3" key="1">
    <citation type="journal article" date="2020" name="J Insects Food Feed">
        <title>The yellow mealworm (Tenebrio molitor) genome: a resource for the emerging insects as food and feed industry.</title>
        <authorList>
            <person name="Eriksson T."/>
            <person name="Andere A."/>
            <person name="Kelstrup H."/>
            <person name="Emery V."/>
            <person name="Picard C."/>
        </authorList>
    </citation>
    <scope>NUCLEOTIDE SEQUENCE</scope>
    <source>
        <strain evidence="3">Stoneville</strain>
        <tissue evidence="3">Whole head</tissue>
    </source>
</reference>
<keyword evidence="1" id="KW-0812">Transmembrane</keyword>
<name>A0A8J6H8X1_TENMO</name>
<evidence type="ECO:0000313" key="4">
    <source>
        <dbReference type="Proteomes" id="UP000719412"/>
    </source>
</evidence>
<feature type="transmembrane region" description="Helical" evidence="1">
    <location>
        <begin position="158"/>
        <end position="176"/>
    </location>
</feature>
<accession>A0A8J6H8X1</accession>
<evidence type="ECO:0000256" key="1">
    <source>
        <dbReference type="SAM" id="Phobius"/>
    </source>
</evidence>
<feature type="chain" id="PRO_5035183378" evidence="2">
    <location>
        <begin position="32"/>
        <end position="448"/>
    </location>
</feature>
<dbReference type="AlphaFoldDB" id="A0A8J6H8X1"/>
<dbReference type="Proteomes" id="UP000719412">
    <property type="component" value="Unassembled WGS sequence"/>
</dbReference>
<comment type="caution">
    <text evidence="3">The sequence shown here is derived from an EMBL/GenBank/DDBJ whole genome shotgun (WGS) entry which is preliminary data.</text>
</comment>
<organism evidence="3 4">
    <name type="scientific">Tenebrio molitor</name>
    <name type="common">Yellow mealworm beetle</name>
    <dbReference type="NCBI Taxonomy" id="7067"/>
    <lineage>
        <taxon>Eukaryota</taxon>
        <taxon>Metazoa</taxon>
        <taxon>Ecdysozoa</taxon>
        <taxon>Arthropoda</taxon>
        <taxon>Hexapoda</taxon>
        <taxon>Insecta</taxon>
        <taxon>Pterygota</taxon>
        <taxon>Neoptera</taxon>
        <taxon>Endopterygota</taxon>
        <taxon>Coleoptera</taxon>
        <taxon>Polyphaga</taxon>
        <taxon>Cucujiformia</taxon>
        <taxon>Tenebrionidae</taxon>
        <taxon>Tenebrio</taxon>
    </lineage>
</organism>